<evidence type="ECO:0000259" key="1">
    <source>
        <dbReference type="Pfam" id="PF20033"/>
    </source>
</evidence>
<sequence>MKQKNAQVFLIFQKTPCFGICPSYEATIYENGSITYVGWEHVPLKDTVELHLSAPEVKSLQEEVKQLNYSELQDAYLTQWSDMPSTYSTFYANGKEVKRVKHQEGGPEKLLQFQEHLHKRIMDLVEAEAIRRLPKE</sequence>
<feature type="domain" description="DUF6438" evidence="1">
    <location>
        <begin position="10"/>
        <end position="119"/>
    </location>
</feature>
<gene>
    <name evidence="2" type="ORF">ACFSKP_16070</name>
</gene>
<keyword evidence="3" id="KW-1185">Reference proteome</keyword>
<dbReference type="EMBL" id="JBHUIM010000002">
    <property type="protein sequence ID" value="MFD2247783.1"/>
    <property type="molecule type" value="Genomic_DNA"/>
</dbReference>
<reference evidence="3" key="1">
    <citation type="journal article" date="2019" name="Int. J. Syst. Evol. Microbiol.">
        <title>The Global Catalogue of Microorganisms (GCM) 10K type strain sequencing project: providing services to taxonomists for standard genome sequencing and annotation.</title>
        <authorList>
            <consortium name="The Broad Institute Genomics Platform"/>
            <consortium name="The Broad Institute Genome Sequencing Center for Infectious Disease"/>
            <person name="Wu L."/>
            <person name="Ma J."/>
        </authorList>
    </citation>
    <scope>NUCLEOTIDE SEQUENCE [LARGE SCALE GENOMIC DNA]</scope>
    <source>
        <strain evidence="3">CGMCC 4.1782</strain>
    </source>
</reference>
<protein>
    <submittedName>
        <fullName evidence="2">DUF6438 domain-containing protein</fullName>
    </submittedName>
</protein>
<dbReference type="RefSeq" id="WP_250430924.1">
    <property type="nucleotide sequence ID" value="NZ_JALPRR010000003.1"/>
</dbReference>
<evidence type="ECO:0000313" key="3">
    <source>
        <dbReference type="Proteomes" id="UP001597374"/>
    </source>
</evidence>
<proteinExistence type="predicted"/>
<evidence type="ECO:0000313" key="2">
    <source>
        <dbReference type="EMBL" id="MFD2247783.1"/>
    </source>
</evidence>
<dbReference type="Proteomes" id="UP001597374">
    <property type="component" value="Unassembled WGS sequence"/>
</dbReference>
<accession>A0ABW5D168</accession>
<comment type="caution">
    <text evidence="2">The sequence shown here is derived from an EMBL/GenBank/DDBJ whole genome shotgun (WGS) entry which is preliminary data.</text>
</comment>
<organism evidence="2 3">
    <name type="scientific">Pontibacter ruber</name>
    <dbReference type="NCBI Taxonomy" id="1343895"/>
    <lineage>
        <taxon>Bacteria</taxon>
        <taxon>Pseudomonadati</taxon>
        <taxon>Bacteroidota</taxon>
        <taxon>Cytophagia</taxon>
        <taxon>Cytophagales</taxon>
        <taxon>Hymenobacteraceae</taxon>
        <taxon>Pontibacter</taxon>
    </lineage>
</organism>
<dbReference type="InterPro" id="IPR045497">
    <property type="entry name" value="DUF6438"/>
</dbReference>
<name>A0ABW5D168_9BACT</name>
<dbReference type="Pfam" id="PF20033">
    <property type="entry name" value="DUF6438"/>
    <property type="match status" value="1"/>
</dbReference>